<evidence type="ECO:0000313" key="3">
    <source>
        <dbReference type="Proteomes" id="UP000591131"/>
    </source>
</evidence>
<proteinExistence type="predicted"/>
<reference evidence="2 3" key="1">
    <citation type="submission" date="2020-04" db="EMBL/GenBank/DDBJ databases">
        <title>Perkinsus chesapeaki whole genome sequence.</title>
        <authorList>
            <person name="Bogema D.R."/>
        </authorList>
    </citation>
    <scope>NUCLEOTIDE SEQUENCE [LARGE SCALE GENOMIC DNA]</scope>
    <source>
        <strain evidence="2">ATCC PRA-425</strain>
    </source>
</reference>
<evidence type="ECO:0000256" key="1">
    <source>
        <dbReference type="SAM" id="MobiDB-lite"/>
    </source>
</evidence>
<name>A0A7J6MA17_PERCH</name>
<dbReference type="OrthoDB" id="69177at2759"/>
<keyword evidence="3" id="KW-1185">Reference proteome</keyword>
<feature type="region of interest" description="Disordered" evidence="1">
    <location>
        <begin position="205"/>
        <end position="254"/>
    </location>
</feature>
<organism evidence="2 3">
    <name type="scientific">Perkinsus chesapeaki</name>
    <name type="common">Clam parasite</name>
    <name type="synonym">Perkinsus andrewsi</name>
    <dbReference type="NCBI Taxonomy" id="330153"/>
    <lineage>
        <taxon>Eukaryota</taxon>
        <taxon>Sar</taxon>
        <taxon>Alveolata</taxon>
        <taxon>Perkinsozoa</taxon>
        <taxon>Perkinsea</taxon>
        <taxon>Perkinsida</taxon>
        <taxon>Perkinsidae</taxon>
        <taxon>Perkinsus</taxon>
    </lineage>
</organism>
<evidence type="ECO:0000313" key="2">
    <source>
        <dbReference type="EMBL" id="KAF4668428.1"/>
    </source>
</evidence>
<dbReference type="EMBL" id="JAAPAO010000191">
    <property type="protein sequence ID" value="KAF4668428.1"/>
    <property type="molecule type" value="Genomic_DNA"/>
</dbReference>
<dbReference type="Proteomes" id="UP000591131">
    <property type="component" value="Unassembled WGS sequence"/>
</dbReference>
<protein>
    <submittedName>
        <fullName evidence="2">Uncharacterized protein</fullName>
    </submittedName>
</protein>
<feature type="region of interest" description="Disordered" evidence="1">
    <location>
        <begin position="163"/>
        <end position="185"/>
    </location>
</feature>
<accession>A0A7J6MA17</accession>
<gene>
    <name evidence="2" type="ORF">FOL47_003050</name>
</gene>
<dbReference type="AlphaFoldDB" id="A0A7J6MA17"/>
<sequence length="328" mass="36700">MVAPPHKPDIPTFSADLTAVKEATIFEELCRKEAKFRATSTGFTVNPIMSARGYGFQSLALPTEKPLVTLPFTAREFTGKQSECYEMIQARKRLGRYLPVDLRDLPETQAQEIGWVQGVYMRLMEEQRKVKEASDRRPKSAPMTANVVEKTVPKISPLKTVAEGDRSEMGSQTARAPAVSNKQHYKAPQTARVASAGIELVPIAPRGSADSKRPSNLRRQKFVRPAVDRKRPKECGVEKAKEESQRPKSAHPDVAVDSWTHSRRISRTKRSQTVQQAAIRDALAKGVAKALMKSYAQSKWSYPKKTSDVVQYSTNFYLTKGHSPFVVR</sequence>
<feature type="compositionally biased region" description="Basic and acidic residues" evidence="1">
    <location>
        <begin position="226"/>
        <end position="246"/>
    </location>
</feature>
<comment type="caution">
    <text evidence="2">The sequence shown here is derived from an EMBL/GenBank/DDBJ whole genome shotgun (WGS) entry which is preliminary data.</text>
</comment>